<gene>
    <name evidence="1" type="ORF">ACAOBT_LOCUS16929</name>
</gene>
<dbReference type="Proteomes" id="UP001152888">
    <property type="component" value="Unassembled WGS sequence"/>
</dbReference>
<comment type="caution">
    <text evidence="1">The sequence shown here is derived from an EMBL/GenBank/DDBJ whole genome shotgun (WGS) entry which is preliminary data.</text>
</comment>
<dbReference type="AlphaFoldDB" id="A0A9P0PIX0"/>
<accession>A0A9P0PIX0</accession>
<organism evidence="1 2">
    <name type="scientific">Acanthoscelides obtectus</name>
    <name type="common">Bean weevil</name>
    <name type="synonym">Bruchus obtectus</name>
    <dbReference type="NCBI Taxonomy" id="200917"/>
    <lineage>
        <taxon>Eukaryota</taxon>
        <taxon>Metazoa</taxon>
        <taxon>Ecdysozoa</taxon>
        <taxon>Arthropoda</taxon>
        <taxon>Hexapoda</taxon>
        <taxon>Insecta</taxon>
        <taxon>Pterygota</taxon>
        <taxon>Neoptera</taxon>
        <taxon>Endopterygota</taxon>
        <taxon>Coleoptera</taxon>
        <taxon>Polyphaga</taxon>
        <taxon>Cucujiformia</taxon>
        <taxon>Chrysomeloidea</taxon>
        <taxon>Chrysomelidae</taxon>
        <taxon>Bruchinae</taxon>
        <taxon>Bruchini</taxon>
        <taxon>Acanthoscelides</taxon>
    </lineage>
</organism>
<proteinExistence type="predicted"/>
<keyword evidence="2" id="KW-1185">Reference proteome</keyword>
<name>A0A9P0PIX0_ACAOB</name>
<dbReference type="EMBL" id="CAKOFQ010006987">
    <property type="protein sequence ID" value="CAH1985893.1"/>
    <property type="molecule type" value="Genomic_DNA"/>
</dbReference>
<evidence type="ECO:0000313" key="1">
    <source>
        <dbReference type="EMBL" id="CAH1985893.1"/>
    </source>
</evidence>
<protein>
    <submittedName>
        <fullName evidence="1">Uncharacterized protein</fullName>
    </submittedName>
</protein>
<reference evidence="1" key="1">
    <citation type="submission" date="2022-03" db="EMBL/GenBank/DDBJ databases">
        <authorList>
            <person name="Sayadi A."/>
        </authorList>
    </citation>
    <scope>NUCLEOTIDE SEQUENCE</scope>
</reference>
<evidence type="ECO:0000313" key="2">
    <source>
        <dbReference type="Proteomes" id="UP001152888"/>
    </source>
</evidence>
<sequence length="45" mass="5554">MISLLTQRRNIFIKIMKCFWYPLQKHEKMIVIFLAKSIWGLTRRT</sequence>